<dbReference type="EMBL" id="AMFJ01036154">
    <property type="protein sequence ID" value="EKD24841.1"/>
    <property type="molecule type" value="Genomic_DNA"/>
</dbReference>
<reference evidence="1" key="1">
    <citation type="journal article" date="2012" name="Science">
        <title>Fermentation, hydrogen, and sulfur metabolism in multiple uncultivated bacterial phyla.</title>
        <authorList>
            <person name="Wrighton K.C."/>
            <person name="Thomas B.C."/>
            <person name="Sharon I."/>
            <person name="Miller C.S."/>
            <person name="Castelle C.J."/>
            <person name="VerBerkmoes N.C."/>
            <person name="Wilkins M.J."/>
            <person name="Hettich R.L."/>
            <person name="Lipton M.S."/>
            <person name="Williams K.H."/>
            <person name="Long P.E."/>
            <person name="Banfield J.F."/>
        </authorList>
    </citation>
    <scope>NUCLEOTIDE SEQUENCE [LARGE SCALE GENOMIC DNA]</scope>
</reference>
<organism evidence="1">
    <name type="scientific">uncultured bacterium</name>
    <name type="common">gcode 4</name>
    <dbReference type="NCBI Taxonomy" id="1234023"/>
    <lineage>
        <taxon>Bacteria</taxon>
        <taxon>environmental samples</taxon>
    </lineage>
</organism>
<gene>
    <name evidence="1" type="ORF">ACD_80C00147G0015</name>
</gene>
<proteinExistence type="predicted"/>
<comment type="caution">
    <text evidence="1">The sequence shown here is derived from an EMBL/GenBank/DDBJ whole genome shotgun (WGS) entry which is preliminary data.</text>
</comment>
<sequence length="250" mass="30136">MWNVGLNTFDTWWSDNRFVRDENTIKTLEQWHVIDAKLKNVYFFTQQQINTVFDKFQEHDSNDFHVIDKIINDVEQKYRTIPYDTHINDYLYETLMSVEDRQSENIQNIYQDVFDHPEKYIDVPHNDIIHYNNFKKPNQSSDEVIYDTIRTYIEQYVQIFFLIHIHEDISLSDTGKKKLPKNIQNFLKYSEYRWINFYVFIQNDWQIKIAPGVFGWSTWRANDAIFGKIISESDAKKITLPLSSLLSLHE</sequence>
<evidence type="ECO:0000313" key="1">
    <source>
        <dbReference type="EMBL" id="EKD24841.1"/>
    </source>
</evidence>
<accession>K1XHV8</accession>
<dbReference type="AlphaFoldDB" id="K1XHV8"/>
<name>K1XHV8_9BACT</name>
<protein>
    <submittedName>
        <fullName evidence="1">Uncharacterized protein</fullName>
    </submittedName>
</protein>